<dbReference type="Gene3D" id="2.40.128.680">
    <property type="match status" value="1"/>
</dbReference>
<feature type="region of interest" description="Disordered" evidence="1">
    <location>
        <begin position="43"/>
        <end position="78"/>
    </location>
</feature>
<protein>
    <submittedName>
        <fullName evidence="3">Uncharacterized protein</fullName>
    </submittedName>
</protein>
<evidence type="ECO:0000313" key="3">
    <source>
        <dbReference type="EMBL" id="KAE8975161.1"/>
    </source>
</evidence>
<dbReference type="Proteomes" id="UP000435112">
    <property type="component" value="Unassembled WGS sequence"/>
</dbReference>
<dbReference type="EMBL" id="QXFV01003624">
    <property type="protein sequence ID" value="KAE8975161.1"/>
    <property type="molecule type" value="Genomic_DNA"/>
</dbReference>
<evidence type="ECO:0000313" key="7">
    <source>
        <dbReference type="Proteomes" id="UP000435112"/>
    </source>
</evidence>
<organism evidence="3 5">
    <name type="scientific">Phytophthora rubi</name>
    <dbReference type="NCBI Taxonomy" id="129364"/>
    <lineage>
        <taxon>Eukaryota</taxon>
        <taxon>Sar</taxon>
        <taxon>Stramenopiles</taxon>
        <taxon>Oomycota</taxon>
        <taxon>Peronosporomycetes</taxon>
        <taxon>Peronosporales</taxon>
        <taxon>Peronosporaceae</taxon>
        <taxon>Phytophthora</taxon>
    </lineage>
</organism>
<dbReference type="Pfam" id="PF08615">
    <property type="entry name" value="RNase_H2_suC"/>
    <property type="match status" value="1"/>
</dbReference>
<gene>
    <name evidence="3" type="ORF">PR001_g25787</name>
    <name evidence="2" type="ORF">PR002_g26000</name>
    <name evidence="4" type="ORF">PR003_g26991</name>
</gene>
<name>A0A6A3HZR9_9STRA</name>
<keyword evidence="6" id="KW-1185">Reference proteome</keyword>
<dbReference type="EMBL" id="QXFU01003596">
    <property type="protein sequence ID" value="KAE8974137.1"/>
    <property type="molecule type" value="Genomic_DNA"/>
</dbReference>
<comment type="caution">
    <text evidence="3">The sequence shown here is derived from an EMBL/GenBank/DDBJ whole genome shotgun (WGS) entry which is preliminary data.</text>
</comment>
<feature type="compositionally biased region" description="Basic and acidic residues" evidence="1">
    <location>
        <begin position="55"/>
        <end position="78"/>
    </location>
</feature>
<evidence type="ECO:0000313" key="5">
    <source>
        <dbReference type="Proteomes" id="UP000429607"/>
    </source>
</evidence>
<dbReference type="Proteomes" id="UP000429607">
    <property type="component" value="Unassembled WGS sequence"/>
</dbReference>
<dbReference type="InterPro" id="IPR013924">
    <property type="entry name" value="RNase_H2_suC"/>
</dbReference>
<proteinExistence type="predicted"/>
<evidence type="ECO:0000313" key="6">
    <source>
        <dbReference type="Proteomes" id="UP000434957"/>
    </source>
</evidence>
<accession>A0A6A3HZR9</accession>
<dbReference type="EMBL" id="QXFT01003634">
    <property type="protein sequence ID" value="KAE9283934.1"/>
    <property type="molecule type" value="Genomic_DNA"/>
</dbReference>
<dbReference type="PANTHER" id="PTHR47204:SF1">
    <property type="entry name" value="RIBONUCLEASE H2 SUBUNIT C"/>
    <property type="match status" value="1"/>
</dbReference>
<reference evidence="5 7" key="1">
    <citation type="submission" date="2018-09" db="EMBL/GenBank/DDBJ databases">
        <title>Genomic investigation of the strawberry pathogen Phytophthora fragariae indicates pathogenicity is determined by transcriptional variation in three key races.</title>
        <authorList>
            <person name="Adams T.M."/>
            <person name="Armitage A.D."/>
            <person name="Sobczyk M.K."/>
            <person name="Bates H.J."/>
            <person name="Dunwell J.M."/>
            <person name="Nellist C.F."/>
            <person name="Harrison R.J."/>
        </authorList>
    </citation>
    <scope>NUCLEOTIDE SEQUENCE [LARGE SCALE GENOMIC DNA]</scope>
    <source>
        <strain evidence="3 5">SCRP249</strain>
        <strain evidence="2 7">SCRP324</strain>
        <strain evidence="4 6">SCRP333</strain>
    </source>
</reference>
<evidence type="ECO:0000313" key="2">
    <source>
        <dbReference type="EMBL" id="KAE8974137.1"/>
    </source>
</evidence>
<dbReference type="CDD" id="cd09271">
    <property type="entry name" value="RNase_H2-C"/>
    <property type="match status" value="1"/>
</dbReference>
<dbReference type="AlphaFoldDB" id="A0A6A3HZR9"/>
<dbReference type="GO" id="GO:0006401">
    <property type="term" value="P:RNA catabolic process"/>
    <property type="evidence" value="ECO:0007669"/>
    <property type="project" value="InterPro"/>
</dbReference>
<dbReference type="GO" id="GO:0032299">
    <property type="term" value="C:ribonuclease H2 complex"/>
    <property type="evidence" value="ECO:0007669"/>
    <property type="project" value="InterPro"/>
</dbReference>
<dbReference type="OrthoDB" id="6222486at2759"/>
<evidence type="ECO:0000256" key="1">
    <source>
        <dbReference type="SAM" id="MobiDB-lite"/>
    </source>
</evidence>
<dbReference type="Proteomes" id="UP000434957">
    <property type="component" value="Unassembled WGS sequence"/>
</dbReference>
<dbReference type="PANTHER" id="PTHR47204">
    <property type="entry name" value="OS02G0168900 PROTEIN"/>
    <property type="match status" value="1"/>
</dbReference>
<evidence type="ECO:0000313" key="4">
    <source>
        <dbReference type="EMBL" id="KAE9283934.1"/>
    </source>
</evidence>
<sequence length="163" mass="18383">MAEDASTTVRVCLTRCPLPPAEDRVHSLPCRIHFDGAAAVKPFFRPQSSDADSNETDRSTGEEQQDVKTEESGSSDAERLRAEFRGIQLQGQKLPLAPMGFTGLVLEDSGMRHTDDEGRIWEVEDHFDELTWWDVPNHTTSETQQLPLVLQQWHDLSTAIHDE</sequence>